<dbReference type="Proteomes" id="UP000786693">
    <property type="component" value="Unassembled WGS sequence"/>
</dbReference>
<dbReference type="EMBL" id="BPFH01000001">
    <property type="protein sequence ID" value="GIT93948.1"/>
    <property type="molecule type" value="Genomic_DNA"/>
</dbReference>
<comment type="caution">
    <text evidence="1">The sequence shown here is derived from an EMBL/GenBank/DDBJ whole genome shotgun (WGS) entry which is preliminary data.</text>
</comment>
<gene>
    <name evidence="1" type="ORF">JANAI62_05710</name>
</gene>
<accession>A0ABQ4NHP7</accession>
<organism evidence="1 2">
    <name type="scientific">Jannaschia pagri</name>
    <dbReference type="NCBI Taxonomy" id="2829797"/>
    <lineage>
        <taxon>Bacteria</taxon>
        <taxon>Pseudomonadati</taxon>
        <taxon>Pseudomonadota</taxon>
        <taxon>Alphaproteobacteria</taxon>
        <taxon>Rhodobacterales</taxon>
        <taxon>Roseobacteraceae</taxon>
        <taxon>Jannaschia</taxon>
    </lineage>
</organism>
<evidence type="ECO:0000313" key="1">
    <source>
        <dbReference type="EMBL" id="GIT93948.1"/>
    </source>
</evidence>
<name>A0ABQ4NHP7_9RHOB</name>
<protein>
    <submittedName>
        <fullName evidence="1">Uncharacterized protein</fullName>
    </submittedName>
</protein>
<sequence>MRKTRLPWDTRRGDAQPFGIGPDMELTSLTDLAKAAASLGAEPLMVIVCEDGVEVAGTLAHHVTLGFGTIVLALAPGVAPPAPLPDGVHLVRLDHRPEDMACACVNALLPGRPDGAWTAWAHNAEYLFTPFCETRTVGEAMTFCTEERRDAILTCIVDLYARDMDPGRNGVDTTDAWMDAAGYYALARWDDDAGEVKDRQIDIFGGLRWRFEEHIPWDRRRIDRVSMFRARKGLMLLPDHTVSDPEMCTVSAPWHHSMTACVASFRAAKALATNPGSRAAIDRLDWDGSVRFDWRAQQLMDLGLMEPGQWF</sequence>
<proteinExistence type="predicted"/>
<evidence type="ECO:0000313" key="2">
    <source>
        <dbReference type="Proteomes" id="UP000786693"/>
    </source>
</evidence>
<keyword evidence="2" id="KW-1185">Reference proteome</keyword>
<reference evidence="1 2" key="1">
    <citation type="submission" date="2021-05" db="EMBL/GenBank/DDBJ databases">
        <title>Bacteria Genome sequencing.</title>
        <authorList>
            <person name="Takabe Y."/>
            <person name="Nakajima Y."/>
            <person name="Suzuki S."/>
            <person name="Shiozaki T."/>
        </authorList>
    </citation>
    <scope>NUCLEOTIDE SEQUENCE [LARGE SCALE GENOMIC DNA]</scope>
    <source>
        <strain evidence="1 2">AI_62</strain>
    </source>
</reference>